<organism evidence="1 2">
    <name type="scientific">Lucifera butyrica</name>
    <dbReference type="NCBI Taxonomy" id="1351585"/>
    <lineage>
        <taxon>Bacteria</taxon>
        <taxon>Bacillati</taxon>
        <taxon>Bacillota</taxon>
        <taxon>Negativicutes</taxon>
        <taxon>Veillonellales</taxon>
        <taxon>Veillonellaceae</taxon>
        <taxon>Lucifera</taxon>
    </lineage>
</organism>
<dbReference type="EMBL" id="UPPP01000074">
    <property type="protein sequence ID" value="VBB07431.1"/>
    <property type="molecule type" value="Genomic_DNA"/>
</dbReference>
<reference evidence="1 2" key="1">
    <citation type="submission" date="2018-06" db="EMBL/GenBank/DDBJ databases">
        <authorList>
            <person name="Strepis N."/>
        </authorList>
    </citation>
    <scope>NUCLEOTIDE SEQUENCE [LARGE SCALE GENOMIC DNA]</scope>
    <source>
        <strain evidence="1">LUCI</strain>
    </source>
</reference>
<evidence type="ECO:0000313" key="1">
    <source>
        <dbReference type="EMBL" id="VBB07431.1"/>
    </source>
</evidence>
<name>A0A498R7S2_9FIRM</name>
<keyword evidence="2" id="KW-1185">Reference proteome</keyword>
<protein>
    <submittedName>
        <fullName evidence="1">Uncharacterized protein</fullName>
    </submittedName>
</protein>
<proteinExistence type="predicted"/>
<gene>
    <name evidence="1" type="ORF">LUCI_2680</name>
</gene>
<evidence type="ECO:0000313" key="2">
    <source>
        <dbReference type="Proteomes" id="UP000277811"/>
    </source>
</evidence>
<sequence>MFGWHVVCNDCNNAITPLGLLTEKEAVTTAELHCLETGHLAFAEDYGGYLQMKEIVQSFVRQGCIPLWSGCIIRCETCNEVIGRTKNIRQVLTTIRSHEHGFPGHTITKQPIYLSEPIDTNRIPKHYMKEEQ</sequence>
<accession>A0A498R7S2</accession>
<dbReference type="RefSeq" id="WP_122628368.1">
    <property type="nucleotide sequence ID" value="NZ_UPPP01000074.1"/>
</dbReference>
<dbReference type="AlphaFoldDB" id="A0A498R7S2"/>
<dbReference type="Proteomes" id="UP000277811">
    <property type="component" value="Unassembled WGS sequence"/>
</dbReference>